<proteinExistence type="predicted"/>
<organism evidence="1 2">
    <name type="scientific">Scophthalmus maximus</name>
    <name type="common">Turbot</name>
    <name type="synonym">Psetta maxima</name>
    <dbReference type="NCBI Taxonomy" id="52904"/>
    <lineage>
        <taxon>Eukaryota</taxon>
        <taxon>Metazoa</taxon>
        <taxon>Chordata</taxon>
        <taxon>Craniata</taxon>
        <taxon>Vertebrata</taxon>
        <taxon>Euteleostomi</taxon>
        <taxon>Actinopterygii</taxon>
        <taxon>Neopterygii</taxon>
        <taxon>Teleostei</taxon>
        <taxon>Neoteleostei</taxon>
        <taxon>Acanthomorphata</taxon>
        <taxon>Carangaria</taxon>
        <taxon>Pleuronectiformes</taxon>
        <taxon>Pleuronectoidei</taxon>
        <taxon>Scophthalmidae</taxon>
        <taxon>Scophthalmus</taxon>
    </lineage>
</organism>
<evidence type="ECO:0000313" key="1">
    <source>
        <dbReference type="EMBL" id="AWP19151.1"/>
    </source>
</evidence>
<keyword evidence="2" id="KW-1185">Reference proteome</keyword>
<dbReference type="AlphaFoldDB" id="A0A2U9CRD8"/>
<sequence>MRRGNIRLFVAITARYAHVRAQVPICYLGDSYEGLCFSSSSSSSLPCPACVKWDMELSGEAHILEGPLPEGGSVRSSAIRCSQHNIVFIVNSGSNGLWDPPRTKQFPQGPLRCYASQSECHG</sequence>
<dbReference type="Proteomes" id="UP000246464">
    <property type="component" value="Chromosome 19"/>
</dbReference>
<name>A0A2U9CRD8_SCOMX</name>
<accession>A0A2U9CRD8</accession>
<gene>
    <name evidence="1" type="ORF">SMAX5B_020946</name>
</gene>
<dbReference type="EMBL" id="CP026261">
    <property type="protein sequence ID" value="AWP19151.1"/>
    <property type="molecule type" value="Genomic_DNA"/>
</dbReference>
<reference evidence="1 2" key="1">
    <citation type="submission" date="2017-12" db="EMBL/GenBank/DDBJ databases">
        <title>Integrating genomic resources of turbot (Scophthalmus maximus) in depth evaluation of genetic and physical mapping variation across individuals.</title>
        <authorList>
            <person name="Martinez P."/>
        </authorList>
    </citation>
    <scope>NUCLEOTIDE SEQUENCE [LARGE SCALE GENOMIC DNA]</scope>
</reference>
<evidence type="ECO:0000313" key="2">
    <source>
        <dbReference type="Proteomes" id="UP000246464"/>
    </source>
</evidence>
<protein>
    <submittedName>
        <fullName evidence="1">Uncharacterized protein</fullName>
    </submittedName>
</protein>